<dbReference type="GeneID" id="62763646"/>
<gene>
    <name evidence="1" type="ORF">C4N19_08910</name>
</gene>
<evidence type="ECO:0000313" key="1">
    <source>
        <dbReference type="EMBL" id="AVQ19207.1"/>
    </source>
</evidence>
<dbReference type="EMBL" id="CP028102">
    <property type="protein sequence ID" value="AVQ19207.1"/>
    <property type="molecule type" value="Genomic_DNA"/>
</dbReference>
<protein>
    <submittedName>
        <fullName evidence="1">Uncharacterized protein</fullName>
    </submittedName>
</protein>
<sequence length="110" mass="13058">MNIITDNKYRELKSGISYFNKNIQFDISSNLKVNIEITDEKIDGNFREEFSEDNTLRKIYINSSSIGNMYLKNDNFALDKNKNMGFLFIFKIAELEPFKVKLIYNFYIEI</sequence>
<evidence type="ECO:0000313" key="2">
    <source>
        <dbReference type="Proteomes" id="UP000240258"/>
    </source>
</evidence>
<reference evidence="2" key="1">
    <citation type="journal article" date="2018" name="MSphere">
        <title>Fusobacterium Genomics Using MinION and Illumina Sequencing Enables Genome Completion and Correction.</title>
        <authorList>
            <person name="Todd S.M."/>
            <person name="Settlage R.E."/>
            <person name="Lahmers K.K."/>
            <person name="Slade D.J."/>
        </authorList>
    </citation>
    <scope>NUCLEOTIDE SEQUENCE [LARGE SCALE GENOMIC DNA]</scope>
    <source>
        <strain evidence="2">ATCC 9817</strain>
    </source>
</reference>
<keyword evidence="2" id="KW-1185">Reference proteome</keyword>
<proteinExistence type="predicted"/>
<accession>A0ABM6TXQ8</accession>
<organism evidence="1 2">
    <name type="scientific">Fusobacterium mortiferum ATCC 9817</name>
    <dbReference type="NCBI Taxonomy" id="469616"/>
    <lineage>
        <taxon>Bacteria</taxon>
        <taxon>Fusobacteriati</taxon>
        <taxon>Fusobacteriota</taxon>
        <taxon>Fusobacteriia</taxon>
        <taxon>Fusobacteriales</taxon>
        <taxon>Fusobacteriaceae</taxon>
        <taxon>Fusobacterium</taxon>
    </lineage>
</organism>
<dbReference type="Proteomes" id="UP000240258">
    <property type="component" value="Chromosome"/>
</dbReference>
<name>A0ABM6TXQ8_FUSMR</name>
<dbReference type="RefSeq" id="WP_005885678.1">
    <property type="nucleotide sequence ID" value="NZ_CP028102.1"/>
</dbReference>